<organism evidence="2 3">
    <name type="scientific">Gigaspora margarita</name>
    <dbReference type="NCBI Taxonomy" id="4874"/>
    <lineage>
        <taxon>Eukaryota</taxon>
        <taxon>Fungi</taxon>
        <taxon>Fungi incertae sedis</taxon>
        <taxon>Mucoromycota</taxon>
        <taxon>Glomeromycotina</taxon>
        <taxon>Glomeromycetes</taxon>
        <taxon>Diversisporales</taxon>
        <taxon>Gigasporaceae</taxon>
        <taxon>Gigaspora</taxon>
    </lineage>
</organism>
<feature type="transmembrane region" description="Helical" evidence="1">
    <location>
        <begin position="71"/>
        <end position="95"/>
    </location>
</feature>
<keyword evidence="1" id="KW-0472">Membrane</keyword>
<keyword evidence="3" id="KW-1185">Reference proteome</keyword>
<comment type="caution">
    <text evidence="2">The sequence shown here is derived from an EMBL/GenBank/DDBJ whole genome shotgun (WGS) entry which is preliminary data.</text>
</comment>
<evidence type="ECO:0000256" key="1">
    <source>
        <dbReference type="SAM" id="Phobius"/>
    </source>
</evidence>
<proteinExistence type="predicted"/>
<name>A0A8H4EU85_GIGMA</name>
<accession>A0A8H4EU85</accession>
<gene>
    <name evidence="2" type="ORF">F8M41_019603</name>
</gene>
<sequence>MIDDLNNNIEMRENDFIIIEADRDKYKEVFERRNDTISELEQHGEFFFLIKCLSNTCVFEKHPHWSERIEIAPWLTGLILLLVFNVPAIGFTLGINDKLGYWLLDPSVIRELDGALTQPKNSEAIGIVVIFDDS</sequence>
<dbReference type="AlphaFoldDB" id="A0A8H4EU85"/>
<keyword evidence="1" id="KW-0812">Transmembrane</keyword>
<evidence type="ECO:0000313" key="2">
    <source>
        <dbReference type="EMBL" id="KAF0554111.1"/>
    </source>
</evidence>
<dbReference type="Proteomes" id="UP000439903">
    <property type="component" value="Unassembled WGS sequence"/>
</dbReference>
<dbReference type="EMBL" id="WTPW01000052">
    <property type="protein sequence ID" value="KAF0554111.1"/>
    <property type="molecule type" value="Genomic_DNA"/>
</dbReference>
<keyword evidence="1" id="KW-1133">Transmembrane helix</keyword>
<reference evidence="2 3" key="1">
    <citation type="journal article" date="2019" name="Environ. Microbiol.">
        <title>At the nexus of three kingdoms: the genome of the mycorrhizal fungus Gigaspora margarita provides insights into plant, endobacterial and fungal interactions.</title>
        <authorList>
            <person name="Venice F."/>
            <person name="Ghignone S."/>
            <person name="Salvioli di Fossalunga A."/>
            <person name="Amselem J."/>
            <person name="Novero M."/>
            <person name="Xianan X."/>
            <person name="Sedzielewska Toro K."/>
            <person name="Morin E."/>
            <person name="Lipzen A."/>
            <person name="Grigoriev I.V."/>
            <person name="Henrissat B."/>
            <person name="Martin F.M."/>
            <person name="Bonfante P."/>
        </authorList>
    </citation>
    <scope>NUCLEOTIDE SEQUENCE [LARGE SCALE GENOMIC DNA]</scope>
    <source>
        <strain evidence="2 3">BEG34</strain>
    </source>
</reference>
<evidence type="ECO:0000313" key="3">
    <source>
        <dbReference type="Proteomes" id="UP000439903"/>
    </source>
</evidence>
<protein>
    <submittedName>
        <fullName evidence="2">Uncharacterized protein</fullName>
    </submittedName>
</protein>